<protein>
    <submittedName>
        <fullName evidence="1">Uncharacterized protein</fullName>
    </submittedName>
</protein>
<accession>A0ACB8BKT0</accession>
<reference evidence="1" key="1">
    <citation type="journal article" date="2021" name="New Phytol.">
        <title>Evolutionary innovations through gain and loss of genes in the ectomycorrhizal Boletales.</title>
        <authorList>
            <person name="Wu G."/>
            <person name="Miyauchi S."/>
            <person name="Morin E."/>
            <person name="Kuo A."/>
            <person name="Drula E."/>
            <person name="Varga T."/>
            <person name="Kohler A."/>
            <person name="Feng B."/>
            <person name="Cao Y."/>
            <person name="Lipzen A."/>
            <person name="Daum C."/>
            <person name="Hundley H."/>
            <person name="Pangilinan J."/>
            <person name="Johnson J."/>
            <person name="Barry K."/>
            <person name="LaButti K."/>
            <person name="Ng V."/>
            <person name="Ahrendt S."/>
            <person name="Min B."/>
            <person name="Choi I.G."/>
            <person name="Park H."/>
            <person name="Plett J.M."/>
            <person name="Magnuson J."/>
            <person name="Spatafora J.W."/>
            <person name="Nagy L.G."/>
            <person name="Henrissat B."/>
            <person name="Grigoriev I.V."/>
            <person name="Yang Z.L."/>
            <person name="Xu J."/>
            <person name="Martin F.M."/>
        </authorList>
    </citation>
    <scope>NUCLEOTIDE SEQUENCE</scope>
    <source>
        <strain evidence="1">KUC20120723A-06</strain>
    </source>
</reference>
<organism evidence="1 2">
    <name type="scientific">Leucogyrophana mollusca</name>
    <dbReference type="NCBI Taxonomy" id="85980"/>
    <lineage>
        <taxon>Eukaryota</taxon>
        <taxon>Fungi</taxon>
        <taxon>Dikarya</taxon>
        <taxon>Basidiomycota</taxon>
        <taxon>Agaricomycotina</taxon>
        <taxon>Agaricomycetes</taxon>
        <taxon>Agaricomycetidae</taxon>
        <taxon>Boletales</taxon>
        <taxon>Boletales incertae sedis</taxon>
        <taxon>Leucogyrophana</taxon>
    </lineage>
</organism>
<gene>
    <name evidence="1" type="ORF">BV22DRAFT_1119544</name>
</gene>
<dbReference type="EMBL" id="MU266402">
    <property type="protein sequence ID" value="KAH7925438.1"/>
    <property type="molecule type" value="Genomic_DNA"/>
</dbReference>
<comment type="caution">
    <text evidence="1">The sequence shown here is derived from an EMBL/GenBank/DDBJ whole genome shotgun (WGS) entry which is preliminary data.</text>
</comment>
<sequence>MPPSTRIASTSRIPPAAGIPRVDSPRPLSSHLVPEAFKPKHPHLDTIREPWVLDLQSLAAATSEARRDVVLVLGEPSLRDLQPVLDSVQLACSLVIIASHKPPVIPGTVLPAICFIRLNAPLAGSSSSRLMKTLDGAERLSRLWRKDGGSGVREITESENDTDPMVISANFFRRPAPPSAAPSLSSSSDGLQSSNSRRKSQLLTKAPWGLSKTSLSPPSSSVDPLQRAFDAILNYMPPIEGRDRMAILSHAILLSGVARSYLVSASPALPSQSVAQSPTKFVSPPTPAYASRDSFQTSSLTTASSTMSPLAKARLLYIVHNDRGPFARWLSESIKDHLHKLAHQGTPKRGGLEQPASYVMPVTALSAVVYADTSPPPSPPHTDTWSVADIVLCGALDSQTSPGELPYSTPRAWIGGADDFAFADIHSLSSLIPPSPSASLYTRERLRDSGANWNPMHMYTDDQSSTNTGTSTPPLVAPFEKALRRPVVRVQSDLPTPPYSDESGSISDHSHIKRRRSMFSSAEKGKGVEGSMVSSRVDEKGVIVGKRMRWWFWTSRGRAVTQ</sequence>
<dbReference type="Proteomes" id="UP000790709">
    <property type="component" value="Unassembled WGS sequence"/>
</dbReference>
<keyword evidence="2" id="KW-1185">Reference proteome</keyword>
<evidence type="ECO:0000313" key="2">
    <source>
        <dbReference type="Proteomes" id="UP000790709"/>
    </source>
</evidence>
<evidence type="ECO:0000313" key="1">
    <source>
        <dbReference type="EMBL" id="KAH7925438.1"/>
    </source>
</evidence>
<proteinExistence type="predicted"/>
<name>A0ACB8BKT0_9AGAM</name>